<evidence type="ECO:0000256" key="1">
    <source>
        <dbReference type="ARBA" id="ARBA00023125"/>
    </source>
</evidence>
<protein>
    <submittedName>
        <fullName evidence="4">TetR/AcrR family transcriptional regulator</fullName>
    </submittedName>
</protein>
<gene>
    <name evidence="4" type="ORF">ACJDUG_12065</name>
</gene>
<evidence type="ECO:0000259" key="3">
    <source>
        <dbReference type="PROSITE" id="PS50977"/>
    </source>
</evidence>
<feature type="DNA-binding region" description="H-T-H motif" evidence="2">
    <location>
        <begin position="29"/>
        <end position="48"/>
    </location>
</feature>
<dbReference type="RefSeq" id="WP_406770136.1">
    <property type="nucleotide sequence ID" value="NZ_JBJHZZ010000008.1"/>
</dbReference>
<organism evidence="4 5">
    <name type="scientific">Candidatus Clostridium stratigraminis</name>
    <dbReference type="NCBI Taxonomy" id="3381661"/>
    <lineage>
        <taxon>Bacteria</taxon>
        <taxon>Bacillati</taxon>
        <taxon>Bacillota</taxon>
        <taxon>Clostridia</taxon>
        <taxon>Eubacteriales</taxon>
        <taxon>Clostridiaceae</taxon>
        <taxon>Clostridium</taxon>
    </lineage>
</organism>
<dbReference type="Proteomes" id="UP001623591">
    <property type="component" value="Unassembled WGS sequence"/>
</dbReference>
<dbReference type="InterPro" id="IPR001647">
    <property type="entry name" value="HTH_TetR"/>
</dbReference>
<feature type="domain" description="HTH tetR-type" evidence="3">
    <location>
        <begin position="6"/>
        <end position="66"/>
    </location>
</feature>
<dbReference type="EMBL" id="JBJHZZ010000008">
    <property type="protein sequence ID" value="MFL0247706.1"/>
    <property type="molecule type" value="Genomic_DNA"/>
</dbReference>
<comment type="caution">
    <text evidence="4">The sequence shown here is derived from an EMBL/GenBank/DDBJ whole genome shotgun (WGS) entry which is preliminary data.</text>
</comment>
<reference evidence="4 5" key="1">
    <citation type="submission" date="2024-11" db="EMBL/GenBank/DDBJ databases">
        <authorList>
            <person name="Heng Y.C."/>
            <person name="Lim A.C.H."/>
            <person name="Lee J.K.Y."/>
            <person name="Kittelmann S."/>
        </authorList>
    </citation>
    <scope>NUCLEOTIDE SEQUENCE [LARGE SCALE GENOMIC DNA]</scope>
    <source>
        <strain evidence="4 5">WILCCON 0185</strain>
    </source>
</reference>
<name>A0ABW8T6J4_9CLOT</name>
<accession>A0ABW8T6J4</accession>
<dbReference type="Gene3D" id="1.10.357.10">
    <property type="entry name" value="Tetracycline Repressor, domain 2"/>
    <property type="match status" value="1"/>
</dbReference>
<sequence length="185" mass="22009">MSKIIDNLQEIILNKAKEILSREGYSKLNMRAIAKSCDIALGTIYNYYPTKKELILAMMVDYWQEYFKVIHVIINSEDEFYLKLNKTFIELSGFISRFKAEWLKPELYENPDYVKSGIEKELIYMEKLINEIETLLLKEEASKNIKLKFEAKETAKFILMNFVAMNQMPFFQYSTFEKFIKEILN</sequence>
<dbReference type="PROSITE" id="PS50977">
    <property type="entry name" value="HTH_TETR_2"/>
    <property type="match status" value="1"/>
</dbReference>
<dbReference type="SUPFAM" id="SSF46689">
    <property type="entry name" value="Homeodomain-like"/>
    <property type="match status" value="1"/>
</dbReference>
<keyword evidence="1 2" id="KW-0238">DNA-binding</keyword>
<proteinExistence type="predicted"/>
<evidence type="ECO:0000313" key="5">
    <source>
        <dbReference type="Proteomes" id="UP001623591"/>
    </source>
</evidence>
<evidence type="ECO:0000256" key="2">
    <source>
        <dbReference type="PROSITE-ProRule" id="PRU00335"/>
    </source>
</evidence>
<dbReference type="InterPro" id="IPR009057">
    <property type="entry name" value="Homeodomain-like_sf"/>
</dbReference>
<dbReference type="PRINTS" id="PR00455">
    <property type="entry name" value="HTHTETR"/>
</dbReference>
<evidence type="ECO:0000313" key="4">
    <source>
        <dbReference type="EMBL" id="MFL0247706.1"/>
    </source>
</evidence>
<dbReference type="Pfam" id="PF00440">
    <property type="entry name" value="TetR_N"/>
    <property type="match status" value="1"/>
</dbReference>
<keyword evidence="5" id="KW-1185">Reference proteome</keyword>